<dbReference type="RefSeq" id="WP_386094065.1">
    <property type="nucleotide sequence ID" value="NZ_JBHUOZ010000001.1"/>
</dbReference>
<dbReference type="Proteomes" id="UP001597511">
    <property type="component" value="Unassembled WGS sequence"/>
</dbReference>
<proteinExistence type="predicted"/>
<dbReference type="EMBL" id="JBHUOZ010000001">
    <property type="protein sequence ID" value="MFD2918258.1"/>
    <property type="molecule type" value="Genomic_DNA"/>
</dbReference>
<keyword evidence="2" id="KW-1185">Reference proteome</keyword>
<accession>A0ABW6A1X8</accession>
<evidence type="ECO:0000313" key="2">
    <source>
        <dbReference type="Proteomes" id="UP001597511"/>
    </source>
</evidence>
<protein>
    <submittedName>
        <fullName evidence="1">GLPGLI family protein</fullName>
    </submittedName>
</protein>
<gene>
    <name evidence="1" type="ORF">ACFS6H_00975</name>
</gene>
<dbReference type="NCBIfam" id="TIGR01200">
    <property type="entry name" value="GLPGLI"/>
    <property type="match status" value="1"/>
</dbReference>
<dbReference type="InterPro" id="IPR005901">
    <property type="entry name" value="GLPGLI"/>
</dbReference>
<reference evidence="2" key="1">
    <citation type="journal article" date="2019" name="Int. J. Syst. Evol. Microbiol.">
        <title>The Global Catalogue of Microorganisms (GCM) 10K type strain sequencing project: providing services to taxonomists for standard genome sequencing and annotation.</title>
        <authorList>
            <consortium name="The Broad Institute Genomics Platform"/>
            <consortium name="The Broad Institute Genome Sequencing Center for Infectious Disease"/>
            <person name="Wu L."/>
            <person name="Ma J."/>
        </authorList>
    </citation>
    <scope>NUCLEOTIDE SEQUENCE [LARGE SCALE GENOMIC DNA]</scope>
    <source>
        <strain evidence="2">KCTC 23299</strain>
    </source>
</reference>
<sequence>MAYWGILLAVLLSFAGNDLKETSEQQLKNEQYAYIIYYEFIGKVNKEDSTKLVTERMILLSGQNTSKYLSYNKFLADSMLMDQYKNPKMINGAPSFSMQGIPRAKVNHQVSKDFSNNTYKFNNVLGVNYYVFSDSLPDLQWKLDAEEKVLLGYKCQKATTRFAGRDYIAWFTSGIPIQDGPYKFSGLPGLILEIADTKGDYKFIAVGLEKANKNIATRPISNILKELKSSSDYKAVYKKFKANPGPFFEPDNMKLPPELIEKAAKNATEMLQLQNNPLELDE</sequence>
<comment type="caution">
    <text evidence="1">The sequence shown here is derived from an EMBL/GenBank/DDBJ whole genome shotgun (WGS) entry which is preliminary data.</text>
</comment>
<organism evidence="1 2">
    <name type="scientific">Terrimonas rubra</name>
    <dbReference type="NCBI Taxonomy" id="1035890"/>
    <lineage>
        <taxon>Bacteria</taxon>
        <taxon>Pseudomonadati</taxon>
        <taxon>Bacteroidota</taxon>
        <taxon>Chitinophagia</taxon>
        <taxon>Chitinophagales</taxon>
        <taxon>Chitinophagaceae</taxon>
        <taxon>Terrimonas</taxon>
    </lineage>
</organism>
<evidence type="ECO:0000313" key="1">
    <source>
        <dbReference type="EMBL" id="MFD2918258.1"/>
    </source>
</evidence>
<dbReference type="Pfam" id="PF09697">
    <property type="entry name" value="Porph_ging"/>
    <property type="match status" value="1"/>
</dbReference>
<name>A0ABW6A1X8_9BACT</name>